<evidence type="ECO:0000313" key="9">
    <source>
        <dbReference type="Proteomes" id="UP000311674"/>
    </source>
</evidence>
<keyword evidence="2 4" id="KW-0547">Nucleotide-binding</keyword>
<dbReference type="Proteomes" id="UP000310997">
    <property type="component" value="Unassembled WGS sequence"/>
</dbReference>
<dbReference type="AlphaFoldDB" id="A0A4N9BBJ0"/>
<dbReference type="GO" id="GO:0016874">
    <property type="term" value="F:ligase activity"/>
    <property type="evidence" value="ECO:0007669"/>
    <property type="project" value="UniProtKB-KW"/>
</dbReference>
<gene>
    <name evidence="7" type="primary">nikS</name>
    <name evidence="6" type="ORF">SAMEA3390019_01807</name>
    <name evidence="7" type="ORF">SAMEA4038883_00422</name>
</gene>
<dbReference type="InterPro" id="IPR052032">
    <property type="entry name" value="ATP-dep_AA_Ligase"/>
</dbReference>
<evidence type="ECO:0000313" key="8">
    <source>
        <dbReference type="Proteomes" id="UP000310997"/>
    </source>
</evidence>
<dbReference type="InterPro" id="IPR003806">
    <property type="entry name" value="ATP-grasp_PylC-type"/>
</dbReference>
<dbReference type="PANTHER" id="PTHR43585">
    <property type="entry name" value="FUMIPYRROLE BIOSYNTHESIS PROTEIN C"/>
    <property type="match status" value="1"/>
</dbReference>
<evidence type="ECO:0000313" key="7">
    <source>
        <dbReference type="EMBL" id="VTE36336.1"/>
    </source>
</evidence>
<evidence type="ECO:0000313" key="6">
    <source>
        <dbReference type="EMBL" id="VSC33478.1"/>
    </source>
</evidence>
<evidence type="ECO:0000259" key="5">
    <source>
        <dbReference type="PROSITE" id="PS50975"/>
    </source>
</evidence>
<dbReference type="Pfam" id="PF02655">
    <property type="entry name" value="ATP-grasp_3"/>
    <property type="match status" value="1"/>
</dbReference>
<evidence type="ECO:0000256" key="1">
    <source>
        <dbReference type="ARBA" id="ARBA00022598"/>
    </source>
</evidence>
<dbReference type="InterPro" id="IPR013815">
    <property type="entry name" value="ATP_grasp_subdomain_1"/>
</dbReference>
<dbReference type="Gene3D" id="3.30.1490.20">
    <property type="entry name" value="ATP-grasp fold, A domain"/>
    <property type="match status" value="1"/>
</dbReference>
<dbReference type="RefSeq" id="WP_084671171.1">
    <property type="nucleotide sequence ID" value="NZ_FWVC01000010.1"/>
</dbReference>
<dbReference type="GO" id="GO:0005524">
    <property type="term" value="F:ATP binding"/>
    <property type="evidence" value="ECO:0007669"/>
    <property type="project" value="UniProtKB-UniRule"/>
</dbReference>
<dbReference type="Proteomes" id="UP000311674">
    <property type="component" value="Unassembled WGS sequence"/>
</dbReference>
<sequence length="403" mass="46485">MNLLILMPTSAKFSKIDLWNFNNLNHNFFILTTDKCANTYNNLSSNMKVFSVGEWKENIILEKTLSIWNYSKFHKVIAFDEFDINVAASIREYFKLEGQNRKTAKFYRDKFHMNKVVSEIGLKAPKTERVSDVFDVLEFGETFGYPIIVKPVMGAGTYNTIKLNCKEDIKLISIREFGQDYIVQEFIEGELYHIDALKLDGKIAYNIVSKYYYPTLEHFKGHSTSSCQIRGEESKIFKEYTENLLSKIPTTHNSLFHLEIIYNGKNIYFLEIGSRLGGGGIQPIIMDQYNIDPFYIYVLAELNEYNMIPEIIPQNELLYGFIMVAPKVGKVVSLPEEFEIDLIKERCNIFDIHFFSKIGKEHIKTVNSIQSICRISLKGENPEEIAELLGKAESLINSKVLIV</sequence>
<dbReference type="InterPro" id="IPR011761">
    <property type="entry name" value="ATP-grasp"/>
</dbReference>
<name>A0A4N9BBJ0_STREE</name>
<dbReference type="EMBL" id="CABBMN010000015">
    <property type="protein sequence ID" value="VSC33478.1"/>
    <property type="molecule type" value="Genomic_DNA"/>
</dbReference>
<dbReference type="GO" id="GO:0046872">
    <property type="term" value="F:metal ion binding"/>
    <property type="evidence" value="ECO:0007669"/>
    <property type="project" value="InterPro"/>
</dbReference>
<feature type="domain" description="ATP-grasp" evidence="5">
    <location>
        <begin position="114"/>
        <end position="302"/>
    </location>
</feature>
<evidence type="ECO:0000256" key="3">
    <source>
        <dbReference type="ARBA" id="ARBA00022840"/>
    </source>
</evidence>
<dbReference type="Gene3D" id="3.40.50.20">
    <property type="match status" value="1"/>
</dbReference>
<keyword evidence="1" id="KW-0436">Ligase</keyword>
<dbReference type="SUPFAM" id="SSF56059">
    <property type="entry name" value="Glutathione synthetase ATP-binding domain-like"/>
    <property type="match status" value="1"/>
</dbReference>
<dbReference type="Gene3D" id="3.30.470.20">
    <property type="entry name" value="ATP-grasp fold, B domain"/>
    <property type="match status" value="1"/>
</dbReference>
<evidence type="ECO:0000256" key="2">
    <source>
        <dbReference type="ARBA" id="ARBA00022741"/>
    </source>
</evidence>
<evidence type="ECO:0000256" key="4">
    <source>
        <dbReference type="PROSITE-ProRule" id="PRU00409"/>
    </source>
</evidence>
<protein>
    <submittedName>
        <fullName evidence="7">Nikkomycin biosynthesis protein, carboxylase</fullName>
    </submittedName>
</protein>
<accession>A0A4N9BBJ0</accession>
<reference evidence="8 9" key="1">
    <citation type="submission" date="2019-04" db="EMBL/GenBank/DDBJ databases">
        <authorList>
            <consortium name="Pathogen Informatics"/>
        </authorList>
    </citation>
    <scope>NUCLEOTIDE SEQUENCE [LARGE SCALE GENOMIC DNA]</scope>
    <source>
        <strain evidence="6 9">GPSC148</strain>
        <strain evidence="7 8">GPSC559</strain>
    </source>
</reference>
<dbReference type="PROSITE" id="PS50975">
    <property type="entry name" value="ATP_GRASP"/>
    <property type="match status" value="1"/>
</dbReference>
<keyword evidence="3 4" id="KW-0067">ATP-binding</keyword>
<dbReference type="PANTHER" id="PTHR43585:SF2">
    <property type="entry name" value="ATP-GRASP ENZYME FSQD"/>
    <property type="match status" value="1"/>
</dbReference>
<organism evidence="7 8">
    <name type="scientific">Streptococcus pneumoniae</name>
    <dbReference type="NCBI Taxonomy" id="1313"/>
    <lineage>
        <taxon>Bacteria</taxon>
        <taxon>Bacillati</taxon>
        <taxon>Bacillota</taxon>
        <taxon>Bacilli</taxon>
        <taxon>Lactobacillales</taxon>
        <taxon>Streptococcaceae</taxon>
        <taxon>Streptococcus</taxon>
    </lineage>
</organism>
<dbReference type="EMBL" id="CABDLL010000002">
    <property type="protein sequence ID" value="VTE36336.1"/>
    <property type="molecule type" value="Genomic_DNA"/>
</dbReference>
<proteinExistence type="predicted"/>